<proteinExistence type="predicted"/>
<organism evidence="3 4">
    <name type="scientific">Paenibacillus phoenicis</name>
    <dbReference type="NCBI Taxonomy" id="554117"/>
    <lineage>
        <taxon>Bacteria</taxon>
        <taxon>Bacillati</taxon>
        <taxon>Bacillota</taxon>
        <taxon>Bacilli</taxon>
        <taxon>Bacillales</taxon>
        <taxon>Paenibacillaceae</taxon>
        <taxon>Paenibacillus</taxon>
    </lineage>
</organism>
<accession>A0ABU5PRR5</accession>
<keyword evidence="2" id="KW-0732">Signal</keyword>
<sequence>MRKFSAVLMCLMLLGSLLAACGGGGNKEAQNNGGGNNGGNTAATSNNGGGNADASSAEADDITQRKVTIKIHYPLPDETTLRQQEDDKIARFQAKYPNVTIVKDDWQYSVNEIGVKMASNEAPTFYNTWATEAQFLVERGWVADITDLWNNWEYKDEINPVLQNQFIVDGRVYGITQNGYVTSTVVNKKLLDEKGIAAPPFDWTWDDMYNVAKGVADPKKGISGIAPMGKGNEAGWNWTNFLFEAGGDIQKNENGKVTAVFNSEAGVKALDFYKKLRWEANAIPQDWALGWGDAVSSFQQGRTAMVIAGAFDVVQAALNEGGMKPEDVVAYPMPAAEKGGKHYGVLGGNYLVINPNATKDEQEMAFRYITFDYFTDDALKAVEDTIQARKAEGKYYVPTPLEYFSEDSEYASKVKAIYEKYDNVYKYDPQLFGLLEGKPEAQFGTQDYYATMSNVVQESFSKKGTDSKQQLDVAAKYVQENFFDKIQAQ</sequence>
<dbReference type="RefSeq" id="WP_323079017.1">
    <property type="nucleotide sequence ID" value="NZ_CBCSKM010000022.1"/>
</dbReference>
<name>A0ABU5PRR5_9BACL</name>
<evidence type="ECO:0000256" key="1">
    <source>
        <dbReference type="SAM" id="MobiDB-lite"/>
    </source>
</evidence>
<feature type="compositionally biased region" description="Low complexity" evidence="1">
    <location>
        <begin position="39"/>
        <end position="57"/>
    </location>
</feature>
<evidence type="ECO:0000313" key="3">
    <source>
        <dbReference type="EMBL" id="MEA3572462.1"/>
    </source>
</evidence>
<evidence type="ECO:0000256" key="2">
    <source>
        <dbReference type="SAM" id="SignalP"/>
    </source>
</evidence>
<comment type="caution">
    <text evidence="3">The sequence shown here is derived from an EMBL/GenBank/DDBJ whole genome shotgun (WGS) entry which is preliminary data.</text>
</comment>
<dbReference type="InterPro" id="IPR006059">
    <property type="entry name" value="SBP"/>
</dbReference>
<dbReference type="Proteomes" id="UP001292216">
    <property type="component" value="Unassembled WGS sequence"/>
</dbReference>
<dbReference type="Gene3D" id="3.40.190.10">
    <property type="entry name" value="Periplasmic binding protein-like II"/>
    <property type="match status" value="1"/>
</dbReference>
<dbReference type="SUPFAM" id="SSF53850">
    <property type="entry name" value="Periplasmic binding protein-like II"/>
    <property type="match status" value="1"/>
</dbReference>
<reference evidence="3 4" key="1">
    <citation type="submission" date="2023-12" db="EMBL/GenBank/DDBJ databases">
        <title>Whole genome sequencing of Paenibacillus phoenicis isolated from the Phoenix Mars Lander spacecraft assembly facility.</title>
        <authorList>
            <person name="Garcia A."/>
            <person name="Venkateswaran K."/>
        </authorList>
    </citation>
    <scope>NUCLEOTIDE SEQUENCE [LARGE SCALE GENOMIC DNA]</scope>
    <source>
        <strain evidence="3 4">3PO2SA</strain>
    </source>
</reference>
<keyword evidence="4" id="KW-1185">Reference proteome</keyword>
<dbReference type="PANTHER" id="PTHR43649">
    <property type="entry name" value="ARABINOSE-BINDING PROTEIN-RELATED"/>
    <property type="match status" value="1"/>
</dbReference>
<dbReference type="Pfam" id="PF01547">
    <property type="entry name" value="SBP_bac_1"/>
    <property type="match status" value="1"/>
</dbReference>
<feature type="signal peptide" evidence="2">
    <location>
        <begin position="1"/>
        <end position="19"/>
    </location>
</feature>
<feature type="chain" id="PRO_5046472664" evidence="2">
    <location>
        <begin position="20"/>
        <end position="489"/>
    </location>
</feature>
<dbReference type="PANTHER" id="PTHR43649:SF16">
    <property type="entry name" value="SUGAR-BINDING LIPOPROTEIN"/>
    <property type="match status" value="1"/>
</dbReference>
<protein>
    <submittedName>
        <fullName evidence="3">ABC transporter substrate-binding protein</fullName>
    </submittedName>
</protein>
<feature type="region of interest" description="Disordered" evidence="1">
    <location>
        <begin position="32"/>
        <end position="59"/>
    </location>
</feature>
<evidence type="ECO:0000313" key="4">
    <source>
        <dbReference type="Proteomes" id="UP001292216"/>
    </source>
</evidence>
<dbReference type="PROSITE" id="PS51257">
    <property type="entry name" value="PROKAR_LIPOPROTEIN"/>
    <property type="match status" value="1"/>
</dbReference>
<gene>
    <name evidence="3" type="ORF">U9M73_21265</name>
</gene>
<dbReference type="InterPro" id="IPR050490">
    <property type="entry name" value="Bact_solute-bd_prot1"/>
</dbReference>
<dbReference type="EMBL" id="JAYERP010000001">
    <property type="protein sequence ID" value="MEA3572462.1"/>
    <property type="molecule type" value="Genomic_DNA"/>
</dbReference>